<feature type="domain" description="Aconitase A/isopropylmalate dehydratase small subunit swivel" evidence="11">
    <location>
        <begin position="1"/>
        <end position="122"/>
    </location>
</feature>
<dbReference type="EMBL" id="AP028679">
    <property type="protein sequence ID" value="BEQ17106.1"/>
    <property type="molecule type" value="Genomic_DNA"/>
</dbReference>
<organism evidence="12 13">
    <name type="scientific">Desulfoferula mesophila</name>
    <dbReference type="NCBI Taxonomy" id="3058419"/>
    <lineage>
        <taxon>Bacteria</taxon>
        <taxon>Pseudomonadati</taxon>
        <taxon>Thermodesulfobacteriota</taxon>
        <taxon>Desulfarculia</taxon>
        <taxon>Desulfarculales</taxon>
        <taxon>Desulfarculaceae</taxon>
        <taxon>Desulfoferula</taxon>
    </lineage>
</organism>
<dbReference type="InterPro" id="IPR004431">
    <property type="entry name" value="3-IsopropMal_deHydase_ssu"/>
</dbReference>
<name>A0AAU9F1K8_9BACT</name>
<comment type="subunit">
    <text evidence="5 10">Heterodimer of LeuC and LeuD.</text>
</comment>
<reference evidence="13" key="1">
    <citation type="journal article" date="2023" name="Arch. Microbiol.">
        <title>Desulfoferula mesophilus gen. nov. sp. nov., a mesophilic sulfate-reducing bacterium isolated from a brackish lake sediment.</title>
        <authorList>
            <person name="Watanabe T."/>
            <person name="Yabe T."/>
            <person name="Tsuji J.M."/>
            <person name="Fukui M."/>
        </authorList>
    </citation>
    <scope>NUCLEOTIDE SEQUENCE [LARGE SCALE GENOMIC DNA]</scope>
    <source>
        <strain evidence="13">12FAK</strain>
    </source>
</reference>
<dbReference type="CDD" id="cd01577">
    <property type="entry name" value="IPMI_Swivel"/>
    <property type="match status" value="1"/>
</dbReference>
<dbReference type="SUPFAM" id="SSF52016">
    <property type="entry name" value="LeuD/IlvD-like"/>
    <property type="match status" value="1"/>
</dbReference>
<dbReference type="GO" id="GO:0009316">
    <property type="term" value="C:3-isopropylmalate dehydratase complex"/>
    <property type="evidence" value="ECO:0007669"/>
    <property type="project" value="InterPro"/>
</dbReference>
<gene>
    <name evidence="10 12" type="primary">leuD</name>
    <name evidence="12" type="ORF">FAK_41720</name>
</gene>
<evidence type="ECO:0000256" key="3">
    <source>
        <dbReference type="ARBA" id="ARBA00004729"/>
    </source>
</evidence>
<keyword evidence="13" id="KW-1185">Reference proteome</keyword>
<dbReference type="PANTHER" id="PTHR43345">
    <property type="entry name" value="3-ISOPROPYLMALATE DEHYDRATASE SMALL SUBUNIT 2-RELATED-RELATED"/>
    <property type="match status" value="1"/>
</dbReference>
<evidence type="ECO:0000256" key="7">
    <source>
        <dbReference type="ARBA" id="ARBA00022605"/>
    </source>
</evidence>
<dbReference type="Gene3D" id="3.20.19.10">
    <property type="entry name" value="Aconitase, domain 4"/>
    <property type="match status" value="1"/>
</dbReference>
<evidence type="ECO:0000256" key="2">
    <source>
        <dbReference type="ARBA" id="ARBA00002695"/>
    </source>
</evidence>
<dbReference type="GO" id="GO:0009098">
    <property type="term" value="P:L-leucine biosynthetic process"/>
    <property type="evidence" value="ECO:0007669"/>
    <property type="project" value="UniProtKB-UniRule"/>
</dbReference>
<evidence type="ECO:0000256" key="1">
    <source>
        <dbReference type="ARBA" id="ARBA00000491"/>
    </source>
</evidence>
<evidence type="ECO:0000256" key="5">
    <source>
        <dbReference type="ARBA" id="ARBA00011271"/>
    </source>
</evidence>
<dbReference type="InterPro" id="IPR050075">
    <property type="entry name" value="LeuD"/>
</dbReference>
<dbReference type="KEGG" id="dmp:FAK_41720"/>
<dbReference type="Pfam" id="PF00694">
    <property type="entry name" value="Aconitase_C"/>
    <property type="match status" value="1"/>
</dbReference>
<keyword evidence="7 10" id="KW-0028">Amino-acid biosynthesis</keyword>
<dbReference type="GO" id="GO:0003861">
    <property type="term" value="F:3-isopropylmalate dehydratase activity"/>
    <property type="evidence" value="ECO:0007669"/>
    <property type="project" value="UniProtKB-UniRule"/>
</dbReference>
<evidence type="ECO:0000256" key="4">
    <source>
        <dbReference type="ARBA" id="ARBA00009845"/>
    </source>
</evidence>
<dbReference type="PANTHER" id="PTHR43345:SF5">
    <property type="entry name" value="3-ISOPROPYLMALATE DEHYDRATASE SMALL SUBUNIT"/>
    <property type="match status" value="1"/>
</dbReference>
<keyword evidence="6 10" id="KW-0432">Leucine biosynthesis</keyword>
<dbReference type="RefSeq" id="WP_338603896.1">
    <property type="nucleotide sequence ID" value="NZ_AP028679.1"/>
</dbReference>
<proteinExistence type="inferred from homology"/>
<evidence type="ECO:0000313" key="13">
    <source>
        <dbReference type="Proteomes" id="UP001366166"/>
    </source>
</evidence>
<comment type="function">
    <text evidence="2 10">Catalyzes the isomerization between 2-isopropylmalate and 3-isopropylmalate, via the formation of 2-isopropylmaleate.</text>
</comment>
<evidence type="ECO:0000256" key="6">
    <source>
        <dbReference type="ARBA" id="ARBA00022430"/>
    </source>
</evidence>
<accession>A0AAU9F1K8</accession>
<evidence type="ECO:0000313" key="12">
    <source>
        <dbReference type="EMBL" id="BEQ17106.1"/>
    </source>
</evidence>
<dbReference type="FunFam" id="3.20.19.10:FF:000003">
    <property type="entry name" value="3-isopropylmalate dehydratase small subunit"/>
    <property type="match status" value="1"/>
</dbReference>
<dbReference type="NCBIfam" id="NF002458">
    <property type="entry name" value="PRK01641.1"/>
    <property type="match status" value="1"/>
</dbReference>
<evidence type="ECO:0000256" key="10">
    <source>
        <dbReference type="HAMAP-Rule" id="MF_01031"/>
    </source>
</evidence>
<evidence type="ECO:0000256" key="9">
    <source>
        <dbReference type="ARBA" id="ARBA00023304"/>
    </source>
</evidence>
<comment type="similarity">
    <text evidence="4 10">Belongs to the LeuD family. LeuD type 1 subfamily.</text>
</comment>
<dbReference type="AlphaFoldDB" id="A0AAU9F1K8"/>
<dbReference type="HAMAP" id="MF_01031">
    <property type="entry name" value="LeuD_type1"/>
    <property type="match status" value="1"/>
</dbReference>
<dbReference type="EC" id="4.2.1.33" evidence="10"/>
<dbReference type="Proteomes" id="UP001366166">
    <property type="component" value="Chromosome"/>
</dbReference>
<sequence>MEKFVKLTGVVVPLDMAHVDTDQLVPKQFLKRVERDGYGEVLFYHHRFDENGTLVDEFVLNQPHYQGATILLARENFGSGSSREHAPWALQDYGFRALIAPSFADIFKANCYKIGLLPIEIETALVDDLFKRAESQPGYRLTVDLKAQTVSGPDGFACFFPVDPFRKHCLLEGLDEVGLTLTHEAAIADYEKKHAEPWQAATKGEQ</sequence>
<dbReference type="NCBIfam" id="TIGR00171">
    <property type="entry name" value="leuD"/>
    <property type="match status" value="1"/>
</dbReference>
<evidence type="ECO:0000256" key="8">
    <source>
        <dbReference type="ARBA" id="ARBA00023239"/>
    </source>
</evidence>
<dbReference type="InterPro" id="IPR015928">
    <property type="entry name" value="Aconitase/3IPM_dehydase_swvl"/>
</dbReference>
<evidence type="ECO:0000259" key="11">
    <source>
        <dbReference type="Pfam" id="PF00694"/>
    </source>
</evidence>
<protein>
    <recommendedName>
        <fullName evidence="10">3-isopropylmalate dehydratase small subunit</fullName>
        <ecNumber evidence="10">4.2.1.33</ecNumber>
    </recommendedName>
    <alternativeName>
        <fullName evidence="10">Alpha-IPM isomerase</fullName>
        <shortName evidence="10">IPMI</shortName>
    </alternativeName>
    <alternativeName>
        <fullName evidence="10">Isopropylmalate isomerase</fullName>
    </alternativeName>
</protein>
<keyword evidence="8 10" id="KW-0456">Lyase</keyword>
<dbReference type="InterPro" id="IPR033940">
    <property type="entry name" value="IPMI_Swivel"/>
</dbReference>
<keyword evidence="9 10" id="KW-0100">Branched-chain amino acid biosynthesis</keyword>
<comment type="pathway">
    <text evidence="3 10">Amino-acid biosynthesis; L-leucine biosynthesis; L-leucine from 3-methyl-2-oxobutanoate: step 2/4.</text>
</comment>
<comment type="catalytic activity">
    <reaction evidence="1 10">
        <text>(2R,3S)-3-isopropylmalate = (2S)-2-isopropylmalate</text>
        <dbReference type="Rhea" id="RHEA:32287"/>
        <dbReference type="ChEBI" id="CHEBI:1178"/>
        <dbReference type="ChEBI" id="CHEBI:35121"/>
        <dbReference type="EC" id="4.2.1.33"/>
    </reaction>
</comment>
<dbReference type="InterPro" id="IPR000573">
    <property type="entry name" value="AconitaseA/IPMdHydase_ssu_swvl"/>
</dbReference>